<evidence type="ECO:0000313" key="1">
    <source>
        <dbReference type="EMBL" id="MCH1624806.1"/>
    </source>
</evidence>
<dbReference type="PANTHER" id="PTHR34796">
    <property type="entry name" value="EXPRESSED PROTEIN"/>
    <property type="match status" value="1"/>
</dbReference>
<accession>A0AAW5E5Y7</accession>
<dbReference type="RefSeq" id="WP_240253517.1">
    <property type="nucleotide sequence ID" value="NZ_JAKTTI010000005.1"/>
</dbReference>
<dbReference type="Gene3D" id="1.10.3450.10">
    <property type="entry name" value="TTHA0068-like"/>
    <property type="match status" value="1"/>
</dbReference>
<dbReference type="Proteomes" id="UP001431131">
    <property type="component" value="Unassembled WGS sequence"/>
</dbReference>
<proteinExistence type="predicted"/>
<dbReference type="InterPro" id="IPR005500">
    <property type="entry name" value="DUF309"/>
</dbReference>
<sequence>MYPKAYVDFLIHFHCDRDYFECHEILEEHWKADIRPERKPYWVGLIQIAVSLYHHRRGNFTGALKMIKSSISIIENQKKEVSKLGLHVDNLLKILNQKYDDIKNKLPYKSIDLPINDHELFTTCTSLSQSKGMIWGKHSAITDHELIHKHILRDRSEVIAERERQLQKRKMN</sequence>
<dbReference type="Pfam" id="PF03745">
    <property type="entry name" value="DUF309"/>
    <property type="match status" value="1"/>
</dbReference>
<name>A0AAW5E5Y7_9BACI</name>
<evidence type="ECO:0000313" key="2">
    <source>
        <dbReference type="Proteomes" id="UP001431131"/>
    </source>
</evidence>
<protein>
    <submittedName>
        <fullName evidence="1">DUF309 domain-containing protein</fullName>
    </submittedName>
</protein>
<organism evidence="1 2">
    <name type="scientific">Fredinandcohnia quinoae</name>
    <dbReference type="NCBI Taxonomy" id="2918902"/>
    <lineage>
        <taxon>Bacteria</taxon>
        <taxon>Bacillati</taxon>
        <taxon>Bacillota</taxon>
        <taxon>Bacilli</taxon>
        <taxon>Bacillales</taxon>
        <taxon>Bacillaceae</taxon>
        <taxon>Fredinandcohnia</taxon>
    </lineage>
</organism>
<keyword evidence="2" id="KW-1185">Reference proteome</keyword>
<dbReference type="SUPFAM" id="SSF140663">
    <property type="entry name" value="TTHA0068-like"/>
    <property type="match status" value="1"/>
</dbReference>
<gene>
    <name evidence="1" type="ORF">MJG50_05660</name>
</gene>
<dbReference type="AlphaFoldDB" id="A0AAW5E5Y7"/>
<reference evidence="1" key="1">
    <citation type="submission" date="2022-02" db="EMBL/GenBank/DDBJ databases">
        <title>Fredinandcohnia quinoae sp. nov. isolated from Chenopodium quinoa seeds.</title>
        <authorList>
            <person name="Saati-Santamaria Z."/>
            <person name="Flores-Felix J.D."/>
            <person name="Igual J.M."/>
            <person name="Velazquez E."/>
            <person name="Garcia-Fraile P."/>
            <person name="Martinez-Molina E."/>
        </authorList>
    </citation>
    <scope>NUCLEOTIDE SEQUENCE</scope>
    <source>
        <strain evidence="1">SECRCQ15</strain>
    </source>
</reference>
<dbReference type="PANTHER" id="PTHR34796:SF1">
    <property type="entry name" value="EXPRESSED PROTEIN"/>
    <property type="match status" value="1"/>
</dbReference>
<dbReference type="InterPro" id="IPR023203">
    <property type="entry name" value="TTHA0068_sf"/>
</dbReference>
<comment type="caution">
    <text evidence="1">The sequence shown here is derived from an EMBL/GenBank/DDBJ whole genome shotgun (WGS) entry which is preliminary data.</text>
</comment>
<dbReference type="EMBL" id="JAKTTI010000005">
    <property type="protein sequence ID" value="MCH1624806.1"/>
    <property type="molecule type" value="Genomic_DNA"/>
</dbReference>